<dbReference type="InterPro" id="IPR037402">
    <property type="entry name" value="YidZ_PBP2"/>
</dbReference>
<dbReference type="Gene3D" id="1.10.10.10">
    <property type="entry name" value="Winged helix-like DNA-binding domain superfamily/Winged helix DNA-binding domain"/>
    <property type="match status" value="1"/>
</dbReference>
<evidence type="ECO:0000256" key="2">
    <source>
        <dbReference type="ARBA" id="ARBA00023015"/>
    </source>
</evidence>
<dbReference type="Proteomes" id="UP001174908">
    <property type="component" value="Unassembled WGS sequence"/>
</dbReference>
<evidence type="ECO:0000256" key="3">
    <source>
        <dbReference type="ARBA" id="ARBA00023125"/>
    </source>
</evidence>
<sequence>MPTGTRQGTTTSFPHRLTFQHLQYLQALVEERHVTRAAERMGIGQPAMSTALARLREVFKDVLLVKTTTGMEPTPRALDLVRRVREIADMLEGRGFEAEHFEPATSQARWRIMASDGISRTLLPEMMALVMREAPHMRFTVQPGDPRRLSEYLRDGDFDLALSFVRSPPSELRQTVLYPQRLLCIARQNHPLIKGKVSLEDFVSCQHARWGAPPVAHATMEAMVDEALDALGHARPITLLVSSLTLLPDVVAGSDLLAVVPEHMARAAAQALPIQLLPLPFKVASVDVSMVWHERLHHDPAHKWMRESLRDIGKKLSKRPSM</sequence>
<keyword evidence="2" id="KW-0805">Transcription regulation</keyword>
<evidence type="ECO:0000256" key="4">
    <source>
        <dbReference type="ARBA" id="ARBA00023163"/>
    </source>
</evidence>
<dbReference type="SUPFAM" id="SSF46785">
    <property type="entry name" value="Winged helix' DNA-binding domain"/>
    <property type="match status" value="1"/>
</dbReference>
<accession>A0ABT7NAR7</accession>
<dbReference type="SUPFAM" id="SSF53850">
    <property type="entry name" value="Periplasmic binding protein-like II"/>
    <property type="match status" value="1"/>
</dbReference>
<name>A0ABT7NAR7_9BURK</name>
<evidence type="ECO:0000256" key="1">
    <source>
        <dbReference type="ARBA" id="ARBA00009437"/>
    </source>
</evidence>
<feature type="domain" description="HTH lysR-type" evidence="5">
    <location>
        <begin position="17"/>
        <end position="74"/>
    </location>
</feature>
<dbReference type="Pfam" id="PF00126">
    <property type="entry name" value="HTH_1"/>
    <property type="match status" value="1"/>
</dbReference>
<dbReference type="InterPro" id="IPR036388">
    <property type="entry name" value="WH-like_DNA-bd_sf"/>
</dbReference>
<protein>
    <submittedName>
        <fullName evidence="6">LysR family transcriptional regulator</fullName>
    </submittedName>
</protein>
<dbReference type="InterPro" id="IPR005119">
    <property type="entry name" value="LysR_subst-bd"/>
</dbReference>
<dbReference type="Pfam" id="PF03466">
    <property type="entry name" value="LysR_substrate"/>
    <property type="match status" value="1"/>
</dbReference>
<evidence type="ECO:0000313" key="7">
    <source>
        <dbReference type="Proteomes" id="UP001174908"/>
    </source>
</evidence>
<dbReference type="InterPro" id="IPR036390">
    <property type="entry name" value="WH_DNA-bd_sf"/>
</dbReference>
<dbReference type="CDD" id="cd08417">
    <property type="entry name" value="PBP2_Nitroaromatics_like"/>
    <property type="match status" value="1"/>
</dbReference>
<organism evidence="6 7">
    <name type="scientific">Variovorax dokdonensis</name>
    <dbReference type="NCBI Taxonomy" id="344883"/>
    <lineage>
        <taxon>Bacteria</taxon>
        <taxon>Pseudomonadati</taxon>
        <taxon>Pseudomonadota</taxon>
        <taxon>Betaproteobacteria</taxon>
        <taxon>Burkholderiales</taxon>
        <taxon>Comamonadaceae</taxon>
        <taxon>Variovorax</taxon>
    </lineage>
</organism>
<dbReference type="InterPro" id="IPR000847">
    <property type="entry name" value="LysR_HTH_N"/>
</dbReference>
<comment type="similarity">
    <text evidence="1">Belongs to the LysR transcriptional regulatory family.</text>
</comment>
<evidence type="ECO:0000259" key="5">
    <source>
        <dbReference type="PROSITE" id="PS50931"/>
    </source>
</evidence>
<comment type="caution">
    <text evidence="6">The sequence shown here is derived from an EMBL/GenBank/DDBJ whole genome shotgun (WGS) entry which is preliminary data.</text>
</comment>
<proteinExistence type="inferred from homology"/>
<dbReference type="Gene3D" id="3.40.190.10">
    <property type="entry name" value="Periplasmic binding protein-like II"/>
    <property type="match status" value="2"/>
</dbReference>
<keyword evidence="4" id="KW-0804">Transcription</keyword>
<dbReference type="PANTHER" id="PTHR30118">
    <property type="entry name" value="HTH-TYPE TRANSCRIPTIONAL REGULATOR LEUO-RELATED"/>
    <property type="match status" value="1"/>
</dbReference>
<keyword evidence="3" id="KW-0238">DNA-binding</keyword>
<dbReference type="PANTHER" id="PTHR30118:SF15">
    <property type="entry name" value="TRANSCRIPTIONAL REGULATORY PROTEIN"/>
    <property type="match status" value="1"/>
</dbReference>
<dbReference type="EMBL" id="JASZYV010000002">
    <property type="protein sequence ID" value="MDM0045022.1"/>
    <property type="molecule type" value="Genomic_DNA"/>
</dbReference>
<evidence type="ECO:0000313" key="6">
    <source>
        <dbReference type="EMBL" id="MDM0045022.1"/>
    </source>
</evidence>
<dbReference type="InterPro" id="IPR050389">
    <property type="entry name" value="LysR-type_TF"/>
</dbReference>
<gene>
    <name evidence="6" type="ORF">QTH91_11065</name>
</gene>
<reference evidence="6" key="1">
    <citation type="submission" date="2023-06" db="EMBL/GenBank/DDBJ databases">
        <authorList>
            <person name="Jiang Y."/>
            <person name="Liu Q."/>
        </authorList>
    </citation>
    <scope>NUCLEOTIDE SEQUENCE</scope>
    <source>
        <strain evidence="6">CGMCC 1.12089</strain>
    </source>
</reference>
<keyword evidence="7" id="KW-1185">Reference proteome</keyword>
<dbReference type="RefSeq" id="WP_286660128.1">
    <property type="nucleotide sequence ID" value="NZ_JASZYV010000002.1"/>
</dbReference>
<dbReference type="PROSITE" id="PS50931">
    <property type="entry name" value="HTH_LYSR"/>
    <property type="match status" value="1"/>
</dbReference>